<dbReference type="Pfam" id="PF06439">
    <property type="entry name" value="3keto-disac_hyd"/>
    <property type="match status" value="1"/>
</dbReference>
<keyword evidence="3" id="KW-1185">Reference proteome</keyword>
<dbReference type="AlphaFoldDB" id="A0A3S1B254"/>
<dbReference type="InterPro" id="IPR010496">
    <property type="entry name" value="AL/BT2_dom"/>
</dbReference>
<feature type="domain" description="3-keto-alpha-glucoside-1,2-lyase/3-keto-2-hydroxy-glucal hydratase" evidence="1">
    <location>
        <begin position="36"/>
        <end position="238"/>
    </location>
</feature>
<dbReference type="EMBL" id="RIAR02000001">
    <property type="protein sequence ID" value="NSL88864.1"/>
    <property type="molecule type" value="Genomic_DNA"/>
</dbReference>
<proteinExistence type="predicted"/>
<organism evidence="2 3">
    <name type="scientific">Chitinophaga solisilvae</name>
    <dbReference type="NCBI Taxonomy" id="1233460"/>
    <lineage>
        <taxon>Bacteria</taxon>
        <taxon>Pseudomonadati</taxon>
        <taxon>Bacteroidota</taxon>
        <taxon>Chitinophagia</taxon>
        <taxon>Chitinophagales</taxon>
        <taxon>Chitinophagaceae</taxon>
        <taxon>Chitinophaga</taxon>
    </lineage>
</organism>
<gene>
    <name evidence="2" type="ORF">ECE50_018630</name>
</gene>
<accession>A0A3S1B254</accession>
<protein>
    <submittedName>
        <fullName evidence="2">DUF1080 domain-containing protein</fullName>
    </submittedName>
</protein>
<name>A0A3S1B254_9BACT</name>
<dbReference type="GO" id="GO:0016787">
    <property type="term" value="F:hydrolase activity"/>
    <property type="evidence" value="ECO:0007669"/>
    <property type="project" value="InterPro"/>
</dbReference>
<evidence type="ECO:0000259" key="1">
    <source>
        <dbReference type="Pfam" id="PF06439"/>
    </source>
</evidence>
<dbReference type="Gene3D" id="2.60.120.560">
    <property type="entry name" value="Exo-inulinase, domain 1"/>
    <property type="match status" value="1"/>
</dbReference>
<dbReference type="Proteomes" id="UP000281028">
    <property type="component" value="Unassembled WGS sequence"/>
</dbReference>
<comment type="caution">
    <text evidence="2">The sequence shown here is derived from an EMBL/GenBank/DDBJ whole genome shotgun (WGS) entry which is preliminary data.</text>
</comment>
<sequence length="240" mass="26390">MKKVIMGALLLGAVTSATAVKAQKANSLSAKEKKEGWQLLFDGKTTNGWHTYLKDAASPAWKVADGALELDQQAKKNGAPGGDLVTNDEYENYELSIDWKISSGGNSGIIFSVHEDPSFKATYLTGPEMQVLDDDKHPDGKITKHNAGDLYDLKKSAQKAVKPVGEWNTARIIKKDGHLTLWLNGVKTVETTIGTPEWDTLVASSKFKDWQGFGKYSKGRIALQDHGDAVWYRNVKIKLL</sequence>
<dbReference type="OrthoDB" id="659240at2"/>
<reference evidence="2" key="1">
    <citation type="submission" date="2020-05" db="EMBL/GenBank/DDBJ databases">
        <title>Chitinophaga laudate sp. nov., isolated from a tropical peat swamp.</title>
        <authorList>
            <person name="Goh C.B.S."/>
            <person name="Lee M.S."/>
            <person name="Parimannan S."/>
            <person name="Pasbakhsh P."/>
            <person name="Yule C.M."/>
            <person name="Rajandas H."/>
            <person name="Loke S."/>
            <person name="Croft L."/>
            <person name="Tan J.B.L."/>
        </authorList>
    </citation>
    <scope>NUCLEOTIDE SEQUENCE</scope>
    <source>
        <strain evidence="2">Mgbs1</strain>
    </source>
</reference>
<evidence type="ECO:0000313" key="2">
    <source>
        <dbReference type="EMBL" id="NSL88864.1"/>
    </source>
</evidence>
<evidence type="ECO:0000313" key="3">
    <source>
        <dbReference type="Proteomes" id="UP000281028"/>
    </source>
</evidence>